<dbReference type="RefSeq" id="WP_253523798.1">
    <property type="nucleotide sequence ID" value="NZ_JAMZEL010000001.1"/>
</dbReference>
<evidence type="ECO:0000256" key="1">
    <source>
        <dbReference type="ARBA" id="ARBA00022553"/>
    </source>
</evidence>
<keyword evidence="7" id="KW-1185">Reference proteome</keyword>
<keyword evidence="2" id="KW-0238">DNA-binding</keyword>
<evidence type="ECO:0000256" key="2">
    <source>
        <dbReference type="ARBA" id="ARBA00023125"/>
    </source>
</evidence>
<proteinExistence type="predicted"/>
<keyword evidence="1 3" id="KW-0597">Phosphoprotein</keyword>
<dbReference type="InterPro" id="IPR039420">
    <property type="entry name" value="WalR-like"/>
</dbReference>
<dbReference type="PROSITE" id="PS50043">
    <property type="entry name" value="HTH_LUXR_2"/>
    <property type="match status" value="1"/>
</dbReference>
<dbReference type="SUPFAM" id="SSF46894">
    <property type="entry name" value="C-terminal effector domain of the bipartite response regulators"/>
    <property type="match status" value="1"/>
</dbReference>
<dbReference type="InterPro" id="IPR016032">
    <property type="entry name" value="Sig_transdc_resp-reg_C-effctor"/>
</dbReference>
<dbReference type="CDD" id="cd06170">
    <property type="entry name" value="LuxR_C_like"/>
    <property type="match status" value="1"/>
</dbReference>
<dbReference type="CDD" id="cd17535">
    <property type="entry name" value="REC_NarL-like"/>
    <property type="match status" value="1"/>
</dbReference>
<comment type="caution">
    <text evidence="6">The sequence shown here is derived from an EMBL/GenBank/DDBJ whole genome shotgun (WGS) entry which is preliminary data.</text>
</comment>
<protein>
    <submittedName>
        <fullName evidence="6">Response regulator transcription factor</fullName>
    </submittedName>
</protein>
<feature type="modified residue" description="4-aspartylphosphate" evidence="3">
    <location>
        <position position="54"/>
    </location>
</feature>
<feature type="domain" description="Response regulatory" evidence="5">
    <location>
        <begin position="3"/>
        <end position="119"/>
    </location>
</feature>
<dbReference type="InterPro" id="IPR000792">
    <property type="entry name" value="Tscrpt_reg_LuxR_C"/>
</dbReference>
<dbReference type="Gene3D" id="3.40.50.2300">
    <property type="match status" value="1"/>
</dbReference>
<gene>
    <name evidence="6" type="ORF">NCI00_00320</name>
</gene>
<dbReference type="SMART" id="SM00421">
    <property type="entry name" value="HTH_LUXR"/>
    <property type="match status" value="1"/>
</dbReference>
<dbReference type="InterPro" id="IPR001789">
    <property type="entry name" value="Sig_transdc_resp-reg_receiver"/>
</dbReference>
<feature type="domain" description="HTH luxR-type" evidence="4">
    <location>
        <begin position="145"/>
        <end position="210"/>
    </location>
</feature>
<dbReference type="InterPro" id="IPR011006">
    <property type="entry name" value="CheY-like_superfamily"/>
</dbReference>
<dbReference type="InterPro" id="IPR058245">
    <property type="entry name" value="NreC/VraR/RcsB-like_REC"/>
</dbReference>
<accession>A0ABT1FH66</accession>
<dbReference type="Proteomes" id="UP001204772">
    <property type="component" value="Unassembled WGS sequence"/>
</dbReference>
<dbReference type="EMBL" id="JAMZEL010000001">
    <property type="protein sequence ID" value="MCP1380840.1"/>
    <property type="molecule type" value="Genomic_DNA"/>
</dbReference>
<evidence type="ECO:0000259" key="5">
    <source>
        <dbReference type="PROSITE" id="PS50110"/>
    </source>
</evidence>
<sequence length="214" mass="23657">MIRVALFEDIKEIRELLTETIENSEGLLMTGAYANANEALKVMKRDRPDVVLMDIQMPGISGIEAVRTIKASFPEIQILMQTVFEDNARIFAAICAGASGYILKDASPERYLDAIIEVAQGGAPMSPVIARKVLTMFQGQNAASPKEEYHELSPTEQKVLGCLVRGLSYKLIADECKISISTVNFHLKNIYRKLHVNSATEAISKALRQQLTSL</sequence>
<evidence type="ECO:0000256" key="3">
    <source>
        <dbReference type="PROSITE-ProRule" id="PRU00169"/>
    </source>
</evidence>
<organism evidence="6 7">
    <name type="scientific">Runella salmonicolor</name>
    <dbReference type="NCBI Taxonomy" id="2950278"/>
    <lineage>
        <taxon>Bacteria</taxon>
        <taxon>Pseudomonadati</taxon>
        <taxon>Bacteroidota</taxon>
        <taxon>Cytophagia</taxon>
        <taxon>Cytophagales</taxon>
        <taxon>Spirosomataceae</taxon>
        <taxon>Runella</taxon>
    </lineage>
</organism>
<dbReference type="PRINTS" id="PR00038">
    <property type="entry name" value="HTHLUXR"/>
</dbReference>
<dbReference type="PANTHER" id="PTHR43214">
    <property type="entry name" value="TWO-COMPONENT RESPONSE REGULATOR"/>
    <property type="match status" value="1"/>
</dbReference>
<dbReference type="SUPFAM" id="SSF52172">
    <property type="entry name" value="CheY-like"/>
    <property type="match status" value="1"/>
</dbReference>
<dbReference type="PROSITE" id="PS00622">
    <property type="entry name" value="HTH_LUXR_1"/>
    <property type="match status" value="1"/>
</dbReference>
<name>A0ABT1FH66_9BACT</name>
<dbReference type="SMART" id="SM00448">
    <property type="entry name" value="REC"/>
    <property type="match status" value="1"/>
</dbReference>
<dbReference type="PROSITE" id="PS50110">
    <property type="entry name" value="RESPONSE_REGULATORY"/>
    <property type="match status" value="1"/>
</dbReference>
<reference evidence="6 7" key="1">
    <citation type="submission" date="2022-06" db="EMBL/GenBank/DDBJ databases">
        <title>Runella sp. S5 genome sequencing.</title>
        <authorList>
            <person name="Park S."/>
        </authorList>
    </citation>
    <scope>NUCLEOTIDE SEQUENCE [LARGE SCALE GENOMIC DNA]</scope>
    <source>
        <strain evidence="6 7">S5</strain>
    </source>
</reference>
<evidence type="ECO:0000313" key="6">
    <source>
        <dbReference type="EMBL" id="MCP1380840.1"/>
    </source>
</evidence>
<dbReference type="Pfam" id="PF00196">
    <property type="entry name" value="GerE"/>
    <property type="match status" value="1"/>
</dbReference>
<evidence type="ECO:0000313" key="7">
    <source>
        <dbReference type="Proteomes" id="UP001204772"/>
    </source>
</evidence>
<dbReference type="Pfam" id="PF00072">
    <property type="entry name" value="Response_reg"/>
    <property type="match status" value="1"/>
</dbReference>
<evidence type="ECO:0000259" key="4">
    <source>
        <dbReference type="PROSITE" id="PS50043"/>
    </source>
</evidence>